<dbReference type="InterPro" id="IPR024071">
    <property type="entry name" value="S-Me-THD_C_sf"/>
</dbReference>
<dbReference type="InterPro" id="IPR048350">
    <property type="entry name" value="S-Me-THD-like_C"/>
</dbReference>
<accession>A0A5R8YLG5</accession>
<dbReference type="InterPro" id="IPR010318">
    <property type="entry name" value="S-Me-THD_N"/>
</dbReference>
<protein>
    <submittedName>
        <fullName evidence="3">DUF917 domain-containing protein</fullName>
    </submittedName>
</protein>
<dbReference type="OrthoDB" id="3170437at2"/>
<dbReference type="Pfam" id="PF20906">
    <property type="entry name" value="S-Me-THD_C"/>
    <property type="match status" value="1"/>
</dbReference>
<comment type="caution">
    <text evidence="3">The sequence shown here is derived from an EMBL/GenBank/DDBJ whole genome shotgun (WGS) entry which is preliminary data.</text>
</comment>
<dbReference type="Proteomes" id="UP000309033">
    <property type="component" value="Unassembled WGS sequence"/>
</dbReference>
<sequence length="392" mass="41221">MCRHGRFSGFVVGRQHSGDRCRTVTLRRHPPVVKAPRMQARITLEDVAALARGCAVLGTGGGGDVRPGAIAARRAIREHGEVPLVSLDELPDDALVLPLSGIGAPTVSHEMIHGEDEPVRIAEEVERIFGRPPAAVMSSEIGGGNGVAPVAWAARLGLPLLDADAMGRAFPEVQMVSMYVAGIPADLVVMADVAGNVVTIRPVDGLWSERIARAVCVAAGSSALMADYVLTARECAGAVIEGTVSRAIAVGRATEGAADPLAALTAELGAVRLLTGKLADLDRRTTGGFARGTATVEGTGDDRGRTLILEIQNENLVALEDGRVRAMVPDLITVVDTQTATAVQTEALRYGQRVTVLAWPCDPLWRTPKGLETAGPRAFGYDLDYLPVEKIA</sequence>
<dbReference type="InterPro" id="IPR027479">
    <property type="entry name" value="S-Me-THD_N_sf"/>
</dbReference>
<feature type="domain" description="S-Me-THD N-terminal" evidence="1">
    <location>
        <begin position="45"/>
        <end position="200"/>
    </location>
</feature>
<reference evidence="3" key="1">
    <citation type="submission" date="2019-05" db="EMBL/GenBank/DDBJ databases">
        <title>Isolation, diversity and antifungal activity of Actinobacteria from wheat.</title>
        <authorList>
            <person name="Yu B."/>
        </authorList>
    </citation>
    <scope>NUCLEOTIDE SEQUENCE [LARGE SCALE GENOMIC DNA]</scope>
    <source>
        <strain evidence="3">NEAU-HEGS1-5</strain>
    </source>
</reference>
<dbReference type="Gene3D" id="2.40.390.10">
    <property type="entry name" value="CV3147-like"/>
    <property type="match status" value="1"/>
</dbReference>
<proteinExistence type="predicted"/>
<dbReference type="EMBL" id="VANP01000015">
    <property type="protein sequence ID" value="TLP53511.1"/>
    <property type="molecule type" value="Genomic_DNA"/>
</dbReference>
<evidence type="ECO:0000313" key="3">
    <source>
        <dbReference type="EMBL" id="TLP53511.1"/>
    </source>
</evidence>
<evidence type="ECO:0000313" key="4">
    <source>
        <dbReference type="Proteomes" id="UP000309033"/>
    </source>
</evidence>
<feature type="domain" description="S-Me-THD-like C-terminal" evidence="2">
    <location>
        <begin position="205"/>
        <end position="388"/>
    </location>
</feature>
<name>A0A5R8YLG5_9ACTN</name>
<evidence type="ECO:0000259" key="1">
    <source>
        <dbReference type="Pfam" id="PF06032"/>
    </source>
</evidence>
<gene>
    <name evidence="3" type="ORF">FED44_29135</name>
</gene>
<dbReference type="Gene3D" id="3.40.1610.10">
    <property type="entry name" value="CV3147-like domain"/>
    <property type="match status" value="1"/>
</dbReference>
<evidence type="ECO:0000259" key="2">
    <source>
        <dbReference type="Pfam" id="PF20906"/>
    </source>
</evidence>
<organism evidence="3 4">
    <name type="scientific">Microbispora triticiradicis</name>
    <dbReference type="NCBI Taxonomy" id="2200763"/>
    <lineage>
        <taxon>Bacteria</taxon>
        <taxon>Bacillati</taxon>
        <taxon>Actinomycetota</taxon>
        <taxon>Actinomycetes</taxon>
        <taxon>Streptosporangiales</taxon>
        <taxon>Streptosporangiaceae</taxon>
        <taxon>Microbispora</taxon>
    </lineage>
</organism>
<dbReference type="AlphaFoldDB" id="A0A5R8YLG5"/>
<dbReference type="Pfam" id="PF06032">
    <property type="entry name" value="S-Me-THD_N"/>
    <property type="match status" value="1"/>
</dbReference>
<dbReference type="SUPFAM" id="SSF160991">
    <property type="entry name" value="CV3147-like"/>
    <property type="match status" value="1"/>
</dbReference>
<keyword evidence="4" id="KW-1185">Reference proteome</keyword>